<gene>
    <name evidence="5" type="ORF">SAMN04488132_10128</name>
</gene>
<evidence type="ECO:0000313" key="5">
    <source>
        <dbReference type="EMBL" id="SJZ32032.1"/>
    </source>
</evidence>
<protein>
    <submittedName>
        <fullName evidence="5">Guanylate kinase</fullName>
    </submittedName>
</protein>
<keyword evidence="3 5" id="KW-0418">Kinase</keyword>
<dbReference type="EMBL" id="FUWH01000001">
    <property type="protein sequence ID" value="SJZ32032.1"/>
    <property type="molecule type" value="Genomic_DNA"/>
</dbReference>
<comment type="similarity">
    <text evidence="1">Belongs to the guanylate kinase family.</text>
</comment>
<dbReference type="InterPro" id="IPR027417">
    <property type="entry name" value="P-loop_NTPase"/>
</dbReference>
<dbReference type="GO" id="GO:0005829">
    <property type="term" value="C:cytosol"/>
    <property type="evidence" value="ECO:0007669"/>
    <property type="project" value="TreeGrafter"/>
</dbReference>
<dbReference type="STRING" id="413434.SAMN04488132_10128"/>
<dbReference type="PANTHER" id="PTHR23117">
    <property type="entry name" value="GUANYLATE KINASE-RELATED"/>
    <property type="match status" value="1"/>
</dbReference>
<dbReference type="GO" id="GO:0004385">
    <property type="term" value="F:GMP kinase activity"/>
    <property type="evidence" value="ECO:0007669"/>
    <property type="project" value="TreeGrafter"/>
</dbReference>
<dbReference type="AlphaFoldDB" id="A0A1T4JP77"/>
<dbReference type="RefSeq" id="WP_078829397.1">
    <property type="nucleotide sequence ID" value="NZ_FUWH01000001.1"/>
</dbReference>
<evidence type="ECO:0000256" key="3">
    <source>
        <dbReference type="ARBA" id="ARBA00022777"/>
    </source>
</evidence>
<reference evidence="5 6" key="1">
    <citation type="submission" date="2017-02" db="EMBL/GenBank/DDBJ databases">
        <authorList>
            <person name="Peterson S.W."/>
        </authorList>
    </citation>
    <scope>NUCLEOTIDE SEQUENCE [LARGE SCALE GENOMIC DNA]</scope>
    <source>
        <strain evidence="5 6">DSM 22335</strain>
    </source>
</reference>
<dbReference type="PROSITE" id="PS50052">
    <property type="entry name" value="GUANYLATE_KINASE_2"/>
    <property type="match status" value="1"/>
</dbReference>
<keyword evidence="6" id="KW-1185">Reference proteome</keyword>
<dbReference type="InterPro" id="IPR008144">
    <property type="entry name" value="Guanylate_kin-like_dom"/>
</dbReference>
<dbReference type="InterPro" id="IPR008145">
    <property type="entry name" value="GK/Ca_channel_bsu"/>
</dbReference>
<evidence type="ECO:0000313" key="6">
    <source>
        <dbReference type="Proteomes" id="UP000190888"/>
    </source>
</evidence>
<dbReference type="SUPFAM" id="SSF52540">
    <property type="entry name" value="P-loop containing nucleoside triphosphate hydrolases"/>
    <property type="match status" value="2"/>
</dbReference>
<accession>A0A1T4JP77</accession>
<evidence type="ECO:0000259" key="4">
    <source>
        <dbReference type="PROSITE" id="PS50052"/>
    </source>
</evidence>
<feature type="domain" description="Guanylate kinase-like" evidence="4">
    <location>
        <begin position="2"/>
        <end position="224"/>
    </location>
</feature>
<dbReference type="PANTHER" id="PTHR23117:SF13">
    <property type="entry name" value="GUANYLATE KINASE"/>
    <property type="match status" value="1"/>
</dbReference>
<dbReference type="OrthoDB" id="9808150at2"/>
<proteinExistence type="inferred from homology"/>
<evidence type="ECO:0000256" key="1">
    <source>
        <dbReference type="ARBA" id="ARBA00005790"/>
    </source>
</evidence>
<dbReference type="Gene3D" id="3.40.50.300">
    <property type="entry name" value="P-loop containing nucleotide triphosphate hydrolases"/>
    <property type="match status" value="1"/>
</dbReference>
<name>A0A1T4JP77_9BACT</name>
<dbReference type="Pfam" id="PF00625">
    <property type="entry name" value="Guanylate_kin"/>
    <property type="match status" value="1"/>
</dbReference>
<dbReference type="Proteomes" id="UP000190888">
    <property type="component" value="Unassembled WGS sequence"/>
</dbReference>
<keyword evidence="2" id="KW-0808">Transferase</keyword>
<organism evidence="5 6">
    <name type="scientific">Sediminibacterium ginsengisoli</name>
    <dbReference type="NCBI Taxonomy" id="413434"/>
    <lineage>
        <taxon>Bacteria</taxon>
        <taxon>Pseudomonadati</taxon>
        <taxon>Bacteroidota</taxon>
        <taxon>Chitinophagia</taxon>
        <taxon>Chitinophagales</taxon>
        <taxon>Chitinophagaceae</taxon>
        <taxon>Sediminibacterium</taxon>
    </lineage>
</organism>
<evidence type="ECO:0000256" key="2">
    <source>
        <dbReference type="ARBA" id="ARBA00022679"/>
    </source>
</evidence>
<sequence>MGKIITLSGPSGVGKTTLFYLIETKLKQEKIKLIPRYTNRPIRKGEQEGFEYHFVTHDGLLQKVLENDFIHFEKWGDYYSAIEKNILDETIKSDYDGIVLASIFGTNRLQATYHDKIVPIYMWSGRYQSLHNRECLSPFCEEIIELKSRIRKKLVDDGFSEFEKETLANEEFLEKRMIDNYLDIAAVYGKLMSGDKYYILENLHKKESDTANNFLEYINELRKR</sequence>